<evidence type="ECO:0000313" key="3">
    <source>
        <dbReference type="Proteomes" id="UP000465241"/>
    </source>
</evidence>
<protein>
    <submittedName>
        <fullName evidence="2">Uncharacterized protein</fullName>
    </submittedName>
</protein>
<feature type="compositionally biased region" description="Low complexity" evidence="1">
    <location>
        <begin position="49"/>
        <end position="58"/>
    </location>
</feature>
<organism evidence="2 3">
    <name type="scientific">Mycolicibacterium murale</name>
    <dbReference type="NCBI Taxonomy" id="182220"/>
    <lineage>
        <taxon>Bacteria</taxon>
        <taxon>Bacillati</taxon>
        <taxon>Actinomycetota</taxon>
        <taxon>Actinomycetes</taxon>
        <taxon>Mycobacteriales</taxon>
        <taxon>Mycobacteriaceae</taxon>
        <taxon>Mycolicibacterium</taxon>
    </lineage>
</organism>
<feature type="region of interest" description="Disordered" evidence="1">
    <location>
        <begin position="21"/>
        <end position="89"/>
    </location>
</feature>
<reference evidence="2 3" key="1">
    <citation type="journal article" date="2019" name="Emerg. Microbes Infect.">
        <title>Comprehensive subspecies identification of 175 nontuberculous mycobacteria species based on 7547 genomic profiles.</title>
        <authorList>
            <person name="Matsumoto Y."/>
            <person name="Kinjo T."/>
            <person name="Motooka D."/>
            <person name="Nabeya D."/>
            <person name="Jung N."/>
            <person name="Uechi K."/>
            <person name="Horii T."/>
            <person name="Iida T."/>
            <person name="Fujita J."/>
            <person name="Nakamura S."/>
        </authorList>
    </citation>
    <scope>NUCLEOTIDE SEQUENCE [LARGE SCALE GENOMIC DNA]</scope>
    <source>
        <strain evidence="2 3">JCM 13392</strain>
    </source>
</reference>
<dbReference type="InterPro" id="IPR010846">
    <property type="entry name" value="AmiA-like"/>
</dbReference>
<dbReference type="EMBL" id="BLKT01000003">
    <property type="protein sequence ID" value="GFG58755.1"/>
    <property type="molecule type" value="Genomic_DNA"/>
</dbReference>
<evidence type="ECO:0000256" key="1">
    <source>
        <dbReference type="SAM" id="MobiDB-lite"/>
    </source>
</evidence>
<gene>
    <name evidence="2" type="ORF">MMUR_28910</name>
</gene>
<proteinExistence type="predicted"/>
<dbReference type="Proteomes" id="UP000465241">
    <property type="component" value="Unassembled WGS sequence"/>
</dbReference>
<sequence length="89" mass="9358">MGAYAQDGSLDVTHVGIFIETPESPMFRNASSRSADNSVVDTPFSHHVATPSASSSDSESSDTDTSDSPSDTTEANDTDDADEEDPSEE</sequence>
<dbReference type="RefSeq" id="WP_246243873.1">
    <property type="nucleotide sequence ID" value="NZ_BAAAMC010000008.1"/>
</dbReference>
<name>A0A7I9WLZ9_9MYCO</name>
<keyword evidence="3" id="KW-1185">Reference proteome</keyword>
<feature type="compositionally biased region" description="Polar residues" evidence="1">
    <location>
        <begin position="29"/>
        <end position="40"/>
    </location>
</feature>
<feature type="compositionally biased region" description="Acidic residues" evidence="1">
    <location>
        <begin position="74"/>
        <end position="89"/>
    </location>
</feature>
<evidence type="ECO:0000313" key="2">
    <source>
        <dbReference type="EMBL" id="GFG58755.1"/>
    </source>
</evidence>
<accession>A0A7I9WLZ9</accession>
<dbReference type="Gene3D" id="2.30.260.10">
    <property type="entry name" value="putative xylanase like domain"/>
    <property type="match status" value="1"/>
</dbReference>
<dbReference type="SUPFAM" id="SSF54001">
    <property type="entry name" value="Cysteine proteinases"/>
    <property type="match status" value="1"/>
</dbReference>
<comment type="caution">
    <text evidence="2">The sequence shown here is derived from an EMBL/GenBank/DDBJ whole genome shotgun (WGS) entry which is preliminary data.</text>
</comment>
<dbReference type="AlphaFoldDB" id="A0A7I9WLZ9"/>
<dbReference type="InterPro" id="IPR038765">
    <property type="entry name" value="Papain-like_cys_pep_sf"/>
</dbReference>
<dbReference type="Pfam" id="PF07313">
    <property type="entry name" value="AmiA-like"/>
    <property type="match status" value="1"/>
</dbReference>